<evidence type="ECO:0000313" key="2">
    <source>
        <dbReference type="Proteomes" id="UP000265520"/>
    </source>
</evidence>
<organism evidence="1 2">
    <name type="scientific">Trifolium medium</name>
    <dbReference type="NCBI Taxonomy" id="97028"/>
    <lineage>
        <taxon>Eukaryota</taxon>
        <taxon>Viridiplantae</taxon>
        <taxon>Streptophyta</taxon>
        <taxon>Embryophyta</taxon>
        <taxon>Tracheophyta</taxon>
        <taxon>Spermatophyta</taxon>
        <taxon>Magnoliopsida</taxon>
        <taxon>eudicotyledons</taxon>
        <taxon>Gunneridae</taxon>
        <taxon>Pentapetalae</taxon>
        <taxon>rosids</taxon>
        <taxon>fabids</taxon>
        <taxon>Fabales</taxon>
        <taxon>Fabaceae</taxon>
        <taxon>Papilionoideae</taxon>
        <taxon>50 kb inversion clade</taxon>
        <taxon>NPAAA clade</taxon>
        <taxon>Hologalegina</taxon>
        <taxon>IRL clade</taxon>
        <taxon>Trifolieae</taxon>
        <taxon>Trifolium</taxon>
    </lineage>
</organism>
<protein>
    <submittedName>
        <fullName evidence="1">Uncharacterized protein</fullName>
    </submittedName>
</protein>
<keyword evidence="2" id="KW-1185">Reference proteome</keyword>
<evidence type="ECO:0000313" key="1">
    <source>
        <dbReference type="EMBL" id="MCI47571.1"/>
    </source>
</evidence>
<name>A0A392SF91_9FABA</name>
<dbReference type="Proteomes" id="UP000265520">
    <property type="component" value="Unassembled WGS sequence"/>
</dbReference>
<sequence>FVVLGNFGHASVTPADGDDTASKKCKTGSF</sequence>
<reference evidence="1 2" key="1">
    <citation type="journal article" date="2018" name="Front. Plant Sci.">
        <title>Red Clover (Trifolium pratense) and Zigzag Clover (T. medium) - A Picture of Genomic Similarities and Differences.</title>
        <authorList>
            <person name="Dluhosova J."/>
            <person name="Istvanek J."/>
            <person name="Nedelnik J."/>
            <person name="Repkova J."/>
        </authorList>
    </citation>
    <scope>NUCLEOTIDE SEQUENCE [LARGE SCALE GENOMIC DNA]</scope>
    <source>
        <strain evidence="2">cv. 10/8</strain>
        <tissue evidence="1">Leaf</tissue>
    </source>
</reference>
<feature type="non-terminal residue" evidence="1">
    <location>
        <position position="1"/>
    </location>
</feature>
<dbReference type="AlphaFoldDB" id="A0A392SF91"/>
<dbReference type="EMBL" id="LXQA010374009">
    <property type="protein sequence ID" value="MCI47571.1"/>
    <property type="molecule type" value="Genomic_DNA"/>
</dbReference>
<comment type="caution">
    <text evidence="1">The sequence shown here is derived from an EMBL/GenBank/DDBJ whole genome shotgun (WGS) entry which is preliminary data.</text>
</comment>
<accession>A0A392SF91</accession>
<proteinExistence type="predicted"/>